<sequence length="140" mass="16237">MKKIYLLISLVTLFLIGCTDQVSDKKDLQMLSRVDVFPIVEGTKMEEFIIVDEKELSSIREIFGQVQWSPDVEAEMERMEDFQLTLFYTYDENMPERLFEYKIWFNEDGTATIISDVARENFGGLDKDGAGELKEILSVD</sequence>
<accession>A0ABS2P2W0</accession>
<name>A0ABS2P2W0_9BACI</name>
<proteinExistence type="predicted"/>
<evidence type="ECO:0000313" key="2">
    <source>
        <dbReference type="Proteomes" id="UP000737402"/>
    </source>
</evidence>
<keyword evidence="2" id="KW-1185">Reference proteome</keyword>
<dbReference type="EMBL" id="JAFBED010000006">
    <property type="protein sequence ID" value="MBM7621053.1"/>
    <property type="molecule type" value="Genomic_DNA"/>
</dbReference>
<reference evidence="1 2" key="1">
    <citation type="submission" date="2021-01" db="EMBL/GenBank/DDBJ databases">
        <title>Genomic Encyclopedia of Type Strains, Phase IV (KMG-IV): sequencing the most valuable type-strain genomes for metagenomic binning, comparative biology and taxonomic classification.</title>
        <authorList>
            <person name="Goeker M."/>
        </authorList>
    </citation>
    <scope>NUCLEOTIDE SEQUENCE [LARGE SCALE GENOMIC DNA]</scope>
    <source>
        <strain evidence="1 2">DSM 25879</strain>
    </source>
</reference>
<evidence type="ECO:0008006" key="3">
    <source>
        <dbReference type="Google" id="ProtNLM"/>
    </source>
</evidence>
<dbReference type="RefSeq" id="WP_239582924.1">
    <property type="nucleotide sequence ID" value="NZ_JAFBED010000006.1"/>
</dbReference>
<organism evidence="1 2">
    <name type="scientific">Sutcliffiella tianshenii</name>
    <dbReference type="NCBI Taxonomy" id="1463404"/>
    <lineage>
        <taxon>Bacteria</taxon>
        <taxon>Bacillati</taxon>
        <taxon>Bacillota</taxon>
        <taxon>Bacilli</taxon>
        <taxon>Bacillales</taxon>
        <taxon>Bacillaceae</taxon>
        <taxon>Sutcliffiella</taxon>
    </lineage>
</organism>
<dbReference type="Proteomes" id="UP000737402">
    <property type="component" value="Unassembled WGS sequence"/>
</dbReference>
<comment type="caution">
    <text evidence="1">The sequence shown here is derived from an EMBL/GenBank/DDBJ whole genome shotgun (WGS) entry which is preliminary data.</text>
</comment>
<evidence type="ECO:0000313" key="1">
    <source>
        <dbReference type="EMBL" id="MBM7621053.1"/>
    </source>
</evidence>
<protein>
    <recommendedName>
        <fullName evidence="3">Lipoprotein</fullName>
    </recommendedName>
</protein>
<gene>
    <name evidence="1" type="ORF">JOC95_002926</name>
</gene>
<dbReference type="PROSITE" id="PS51257">
    <property type="entry name" value="PROKAR_LIPOPROTEIN"/>
    <property type="match status" value="1"/>
</dbReference>